<name>A0A146KCJ3_9EUKA</name>
<accession>A0A146KCJ3</accession>
<evidence type="ECO:0000313" key="1">
    <source>
        <dbReference type="EMBL" id="JAP94247.1"/>
    </source>
</evidence>
<sequence length="1082" mass="127021">NTAVKELEMINFDDYQKSCSSISQYILRQVSQSIGQEVSLKIAGIENSYQSDASMTQYSIQTVVSFIEFSMLSFVENEVLLKKLILLLRDLIIQAEGRNSLIDHYTQRYYLIFKQMYEFLNNQKMLFKEFMLQLQQLFGQAAKSSKIAETFRKQMVEQLQQFLKNNFIDLDSQLSVRQQTTLIQMKLIAVSGLQNIIFNQNYRSEYNKQDKKMIFNDLRNELAPFRFNSVTDLMQNIIEFQGDPLSAQKIGDDYIIQQWMQGDKEQRIIPNDSIKQRILMLIQAFILQGNLKQALIYVDKLKDENLKQQMATDLYYCRQQISIIQADISQYSNLNQNILEKFDPVQNYEQFHLITQGLEDQLDIMLRNDFTKILQQNQKMEEIASSQARVAIYRQFINYLDILLYFGQNSSEQLQRFVEMFQLPPKMFKLHFVQDDALKSIVKEYNNDHFHQDSFWGNHIADCYLDKVNRIPPEIAQHVFYQCVAELILGFSELSFTKGLMIQLIISALQYKPRSVEFTEHFKYMLGFQSDEKIEEFKNRTISDLDPVKQKMYDSYINNKSDKKLYQLVWNKKIDRNDQLFFNKLISFQILDFIITKNDAEFKIDIDIDDQAFFYCLLQQIRTKILCNELSSGEQQEIVYQINEFTSINQNTSLLTSVESLLQNLNFGTHLIQIGHINRQTIEITNEIVQKIETHMGASVYPKITKKKIDKNKLPVSVETQKYSIDLSSIKLLMIDYQPIIQLDIFNTFSRRTVHILKQTTNQACKALQQIVNDYSNIYQIAIYDRQCIFSAQSFQTEKCTQFQQILSPSGYYKIYSSIINPIQVFDLSQDVFKSDFSQLFRFKKQFCQQIAVLMLNQELFYQQQIVLFRKHVDVRSGLIISFVPAAQHPIQQEKNAEMTLHQLHINQEVLHQTINQPSDKIHTNLVILDKFTLEFLTFHVAVGYISTYLGKALRKIGVDNTVRQSLFNKRVQVYDLSQVSACNQLSDVCQLYYHKQVGILVENLLYNQYDQLDFTILKAQVQTLQTQLSKILESLGDKTDERKQMKIYGLSGLTQQFISMMKIHMPNPIEWVIYAISAYYE</sequence>
<organism evidence="1">
    <name type="scientific">Trepomonas sp. PC1</name>
    <dbReference type="NCBI Taxonomy" id="1076344"/>
    <lineage>
        <taxon>Eukaryota</taxon>
        <taxon>Metamonada</taxon>
        <taxon>Diplomonadida</taxon>
        <taxon>Hexamitidae</taxon>
        <taxon>Hexamitinae</taxon>
        <taxon>Trepomonas</taxon>
    </lineage>
</organism>
<proteinExistence type="predicted"/>
<dbReference type="AlphaFoldDB" id="A0A146KCJ3"/>
<dbReference type="EMBL" id="GDID01002359">
    <property type="protein sequence ID" value="JAP94247.1"/>
    <property type="molecule type" value="Transcribed_RNA"/>
</dbReference>
<reference evidence="1" key="1">
    <citation type="submission" date="2015-07" db="EMBL/GenBank/DDBJ databases">
        <title>Adaptation to a free-living lifestyle via gene acquisitions in the diplomonad Trepomonas sp. PC1.</title>
        <authorList>
            <person name="Xu F."/>
            <person name="Jerlstrom-Hultqvist J."/>
            <person name="Kolisko M."/>
            <person name="Simpson A.G.B."/>
            <person name="Roger A.J."/>
            <person name="Svard S.G."/>
            <person name="Andersson J.O."/>
        </authorList>
    </citation>
    <scope>NUCLEOTIDE SEQUENCE</scope>
    <source>
        <strain evidence="1">PC1</strain>
    </source>
</reference>
<protein>
    <submittedName>
        <fullName evidence="1">Uncharacterized protein</fullName>
    </submittedName>
</protein>
<feature type="non-terminal residue" evidence="1">
    <location>
        <position position="1"/>
    </location>
</feature>
<gene>
    <name evidence="1" type="ORF">TPC1_13180</name>
</gene>